<sequence>MQHEICKGKITVYSLLYNLKKEEDDFQTSNLGGHRSGGGNRGRTGRVG</sequence>
<evidence type="ECO:0000256" key="1">
    <source>
        <dbReference type="SAM" id="MobiDB-lite"/>
    </source>
</evidence>
<accession>A0A0E9XW31</accession>
<reference evidence="2" key="2">
    <citation type="journal article" date="2015" name="Fish Shellfish Immunol.">
        <title>Early steps in the European eel (Anguilla anguilla)-Vibrio vulnificus interaction in the gills: Role of the RtxA13 toxin.</title>
        <authorList>
            <person name="Callol A."/>
            <person name="Pajuelo D."/>
            <person name="Ebbesson L."/>
            <person name="Teles M."/>
            <person name="MacKenzie S."/>
            <person name="Amaro C."/>
        </authorList>
    </citation>
    <scope>NUCLEOTIDE SEQUENCE</scope>
</reference>
<name>A0A0E9XW31_ANGAN</name>
<feature type="compositionally biased region" description="Gly residues" evidence="1">
    <location>
        <begin position="34"/>
        <end position="48"/>
    </location>
</feature>
<reference evidence="2" key="1">
    <citation type="submission" date="2014-11" db="EMBL/GenBank/DDBJ databases">
        <authorList>
            <person name="Amaro Gonzalez C."/>
        </authorList>
    </citation>
    <scope>NUCLEOTIDE SEQUENCE</scope>
</reference>
<feature type="region of interest" description="Disordered" evidence="1">
    <location>
        <begin position="26"/>
        <end position="48"/>
    </location>
</feature>
<proteinExistence type="predicted"/>
<dbReference type="AlphaFoldDB" id="A0A0E9XW31"/>
<protein>
    <submittedName>
        <fullName evidence="2">Uncharacterized protein</fullName>
    </submittedName>
</protein>
<evidence type="ECO:0000313" key="2">
    <source>
        <dbReference type="EMBL" id="JAI06928.1"/>
    </source>
</evidence>
<dbReference type="EMBL" id="GBXM01001650">
    <property type="protein sequence ID" value="JAI06928.1"/>
    <property type="molecule type" value="Transcribed_RNA"/>
</dbReference>
<organism evidence="2">
    <name type="scientific">Anguilla anguilla</name>
    <name type="common">European freshwater eel</name>
    <name type="synonym">Muraena anguilla</name>
    <dbReference type="NCBI Taxonomy" id="7936"/>
    <lineage>
        <taxon>Eukaryota</taxon>
        <taxon>Metazoa</taxon>
        <taxon>Chordata</taxon>
        <taxon>Craniata</taxon>
        <taxon>Vertebrata</taxon>
        <taxon>Euteleostomi</taxon>
        <taxon>Actinopterygii</taxon>
        <taxon>Neopterygii</taxon>
        <taxon>Teleostei</taxon>
        <taxon>Anguilliformes</taxon>
        <taxon>Anguillidae</taxon>
        <taxon>Anguilla</taxon>
    </lineage>
</organism>